<feature type="repeat" description="TPR" evidence="3">
    <location>
        <begin position="202"/>
        <end position="235"/>
    </location>
</feature>
<proteinExistence type="predicted"/>
<accession>A0AAU9C5C0</accession>
<evidence type="ECO:0000313" key="5">
    <source>
        <dbReference type="Proteomes" id="UP001321450"/>
    </source>
</evidence>
<dbReference type="Proteomes" id="UP001321450">
    <property type="component" value="Chromosome"/>
</dbReference>
<dbReference type="PANTHER" id="PTHR45586">
    <property type="entry name" value="TPR REPEAT-CONTAINING PROTEIN PA4667"/>
    <property type="match status" value="1"/>
</dbReference>
<keyword evidence="1" id="KW-0677">Repeat</keyword>
<evidence type="ECO:0000256" key="3">
    <source>
        <dbReference type="PROSITE-ProRule" id="PRU00339"/>
    </source>
</evidence>
<evidence type="ECO:0000256" key="1">
    <source>
        <dbReference type="ARBA" id="ARBA00022737"/>
    </source>
</evidence>
<dbReference type="Pfam" id="PF13432">
    <property type="entry name" value="TPR_16"/>
    <property type="match status" value="2"/>
</dbReference>
<dbReference type="Gene3D" id="1.25.40.10">
    <property type="entry name" value="Tetratricopeptide repeat domain"/>
    <property type="match status" value="4"/>
</dbReference>
<dbReference type="InterPro" id="IPR019734">
    <property type="entry name" value="TPR_rpt"/>
</dbReference>
<evidence type="ECO:0000313" key="4">
    <source>
        <dbReference type="EMBL" id="BCX88707.1"/>
    </source>
</evidence>
<dbReference type="NCBIfam" id="TIGR02917">
    <property type="entry name" value="PEP_TPR_lipo"/>
    <property type="match status" value="1"/>
</dbReference>
<gene>
    <name evidence="4" type="ORF">MIN45_P1076</name>
</gene>
<dbReference type="SMART" id="SM00386">
    <property type="entry name" value="HAT"/>
    <property type="match status" value="6"/>
</dbReference>
<dbReference type="SMART" id="SM00028">
    <property type="entry name" value="TPR"/>
    <property type="match status" value="19"/>
</dbReference>
<dbReference type="PROSITE" id="PS51257">
    <property type="entry name" value="PROKAR_LIPOPROTEIN"/>
    <property type="match status" value="1"/>
</dbReference>
<dbReference type="InterPro" id="IPR011990">
    <property type="entry name" value="TPR-like_helical_dom_sf"/>
</dbReference>
<feature type="repeat" description="TPR" evidence="3">
    <location>
        <begin position="134"/>
        <end position="167"/>
    </location>
</feature>
<dbReference type="Pfam" id="PF14559">
    <property type="entry name" value="TPR_19"/>
    <property type="match status" value="6"/>
</dbReference>
<dbReference type="GO" id="GO:0006396">
    <property type="term" value="P:RNA processing"/>
    <property type="evidence" value="ECO:0007669"/>
    <property type="project" value="InterPro"/>
</dbReference>
<dbReference type="InterPro" id="IPR014266">
    <property type="entry name" value="PEP-CTERM_TPR_PrsT"/>
</dbReference>
<dbReference type="PANTHER" id="PTHR45586:SF1">
    <property type="entry name" value="LIPOPOLYSACCHARIDE ASSEMBLY PROTEIN B"/>
    <property type="match status" value="1"/>
</dbReference>
<dbReference type="InterPro" id="IPR051012">
    <property type="entry name" value="CellSynth/LPSAsmb/PSIAsmb"/>
</dbReference>
<dbReference type="SUPFAM" id="SSF48452">
    <property type="entry name" value="TPR-like"/>
    <property type="match status" value="4"/>
</dbReference>
<reference evidence="5" key="1">
    <citation type="journal article" date="2024" name="Int. J. Syst. Evol. Microbiol.">
        <title>Methylomarinovum tepidoasis sp. nov., a moderately thermophilic methanotroph of the family Methylothermaceae isolated from a deep-sea hydrothermal field.</title>
        <authorList>
            <person name="Hirayama H."/>
            <person name="Takaki Y."/>
            <person name="Abe M."/>
            <person name="Miyazaki M."/>
            <person name="Uematsu K."/>
            <person name="Matsui Y."/>
            <person name="Takai K."/>
        </authorList>
    </citation>
    <scope>NUCLEOTIDE SEQUENCE [LARGE SCALE GENOMIC DNA]</scope>
    <source>
        <strain evidence="5">IN45</strain>
    </source>
</reference>
<organism evidence="4 5">
    <name type="scientific">Methylomarinovum tepidoasis</name>
    <dbReference type="NCBI Taxonomy" id="2840183"/>
    <lineage>
        <taxon>Bacteria</taxon>
        <taxon>Pseudomonadati</taxon>
        <taxon>Pseudomonadota</taxon>
        <taxon>Gammaproteobacteria</taxon>
        <taxon>Methylococcales</taxon>
        <taxon>Methylothermaceae</taxon>
        <taxon>Methylomarinovum</taxon>
    </lineage>
</organism>
<dbReference type="EMBL" id="AP024718">
    <property type="protein sequence ID" value="BCX88707.1"/>
    <property type="molecule type" value="Genomic_DNA"/>
</dbReference>
<dbReference type="AlphaFoldDB" id="A0AAU9C5C0"/>
<feature type="repeat" description="TPR" evidence="3">
    <location>
        <begin position="846"/>
        <end position="879"/>
    </location>
</feature>
<protein>
    <recommendedName>
        <fullName evidence="6">PEP-CTERM system TPR-repeat protein PrsT</fullName>
    </recommendedName>
</protein>
<dbReference type="KEGG" id="meiy:MIN45_P1076"/>
<keyword evidence="5" id="KW-1185">Reference proteome</keyword>
<name>A0AAU9C5C0_9GAMM</name>
<dbReference type="InterPro" id="IPR003107">
    <property type="entry name" value="HAT"/>
</dbReference>
<dbReference type="PROSITE" id="PS50005">
    <property type="entry name" value="TPR"/>
    <property type="match status" value="3"/>
</dbReference>
<keyword evidence="2 3" id="KW-0802">TPR repeat</keyword>
<evidence type="ECO:0008006" key="6">
    <source>
        <dbReference type="Google" id="ProtNLM"/>
    </source>
</evidence>
<dbReference type="RefSeq" id="WP_286293947.1">
    <property type="nucleotide sequence ID" value="NZ_AP024718.1"/>
</dbReference>
<evidence type="ECO:0000256" key="2">
    <source>
        <dbReference type="ARBA" id="ARBA00022803"/>
    </source>
</evidence>
<sequence length="931" mass="103802">MHLQARILKLLSFLPVWLALFAGGCSKPLSDAEHLARAKEFQEKGDLRAATIELKSALQQNPDNIEARRLLSEAYLKTGNGAAAEKELRRAVELGLAKEAVLLPLAQALLLQGKNQQILDEIDIPPNLPPHVQATLAAYRGNAWLALGKADKAKAEYDRALELDPKNPRGKLGLARLAAAKGDTDKALGLVEEALQVAPEDGLLWRFEAELHRRHGELKQAEEAYTKAIKYRPDNAADRANRALVRTDLKKFAAAAKDIEMLHREAPKFFLTHFADGYLKFTQGKTEEAKESLEQALALNDRYPFTYFYLGLLHLNLGELEQADARLSRFKAALPGSVQTHEALALVKYRQKDYAAARSLLMPVLLSQPDNLFALNLMANIELASGHPQEGMKYLEKMAELEPGSAAVKARLATGMLAAGLKQEGVGLLEKALAEEPNLVQPDVLLAKIYIRDKQFTKAREAIDRLKTKMPDHPLPWNLEAMWHIAQGDEAAAKAALEQAWKLDPGNPVTGENLARLAYKNKQFDQVRRIYEAVLEAHPDNARAQLRLAEMDFREGNLKQMEQRLNDLVQQRPELLQPRLELAKYYLTFGQPQRSLTLLEEVQSRHPKHPELLAVLTKARLEAKQPRRALESAKILAKVAPGSPLPHHLLAQVYARLGDLKNMRTELESALKANPAFLPARLAYTKLLALEGRTAEAQRALASLAQDFPDNPEVLALKGWWAGRQHQPEKAAEYYRKALARQPSSALTINLAKALWRAGKREETVKTLEDWNQRYPNDTLVIYFLSGFYQALGQEQDARKALARILEIAPKNPLVLNDLAWLLRKENPKQALEYAERAYAVAPKSAQIVDTLGMVLLENGQKNRALRVLEDAAGLAPANPEIRYHLAIAQKENGLTAEATATLKQALKTEGRFPGRRKAEALLETLTSATQ</sequence>